<organism evidence="3">
    <name type="scientific">Fagus sylvatica</name>
    <name type="common">Beechnut</name>
    <dbReference type="NCBI Taxonomy" id="28930"/>
    <lineage>
        <taxon>Eukaryota</taxon>
        <taxon>Viridiplantae</taxon>
        <taxon>Streptophyta</taxon>
        <taxon>Embryophyta</taxon>
        <taxon>Tracheophyta</taxon>
        <taxon>Spermatophyta</taxon>
        <taxon>Magnoliopsida</taxon>
        <taxon>eudicotyledons</taxon>
        <taxon>Gunneridae</taxon>
        <taxon>Pentapetalae</taxon>
        <taxon>rosids</taxon>
        <taxon>fabids</taxon>
        <taxon>Fagales</taxon>
        <taxon>Fagaceae</taxon>
        <taxon>Fagus</taxon>
    </lineage>
</organism>
<evidence type="ECO:0000256" key="1">
    <source>
        <dbReference type="SAM" id="MobiDB-lite"/>
    </source>
</evidence>
<keyword evidence="2" id="KW-0812">Transmembrane</keyword>
<feature type="transmembrane region" description="Helical" evidence="2">
    <location>
        <begin position="25"/>
        <end position="49"/>
    </location>
</feature>
<dbReference type="EMBL" id="OIVN01006305">
    <property type="protein sequence ID" value="SPD30201.1"/>
    <property type="molecule type" value="Genomic_DNA"/>
</dbReference>
<keyword evidence="2" id="KW-1133">Transmembrane helix</keyword>
<feature type="transmembrane region" description="Helical" evidence="2">
    <location>
        <begin position="56"/>
        <end position="86"/>
    </location>
</feature>
<proteinExistence type="predicted"/>
<feature type="region of interest" description="Disordered" evidence="1">
    <location>
        <begin position="146"/>
        <end position="166"/>
    </location>
</feature>
<dbReference type="AlphaFoldDB" id="A0A2N9J1K4"/>
<name>A0A2N9J1K4_FAGSY</name>
<protein>
    <submittedName>
        <fullName evidence="3">Uncharacterized protein</fullName>
    </submittedName>
</protein>
<accession>A0A2N9J1K4</accession>
<evidence type="ECO:0000256" key="2">
    <source>
        <dbReference type="SAM" id="Phobius"/>
    </source>
</evidence>
<sequence length="174" mass="17848">MGFGGVGLGLPAWVVVGLGLPARVWWVWVVAVGFGGVGLGLPAWVVVGLGLPARVWWVWVVAVGFGGVGLGLPAWVVVGLGLPAWLPVANSNVAGDFPSAEVGSLEGFLDLGTTLNDGIPREYVWVWDPRENSTCIVDVAEGRESAEGGNFGESEGEGGDGKEVSGGVVVIVKT</sequence>
<gene>
    <name evidence="3" type="ORF">FSB_LOCUS58083</name>
</gene>
<reference evidence="3" key="1">
    <citation type="submission" date="2018-02" db="EMBL/GenBank/DDBJ databases">
        <authorList>
            <person name="Cohen D.B."/>
            <person name="Kent A.D."/>
        </authorList>
    </citation>
    <scope>NUCLEOTIDE SEQUENCE</scope>
</reference>
<evidence type="ECO:0000313" key="3">
    <source>
        <dbReference type="EMBL" id="SPD30201.1"/>
    </source>
</evidence>
<keyword evidence="2" id="KW-0472">Membrane</keyword>